<name>A0A315ZCN3_SEDFL</name>
<keyword evidence="1" id="KW-0805">Transcription regulation</keyword>
<evidence type="ECO:0000259" key="4">
    <source>
        <dbReference type="PROSITE" id="PS01124"/>
    </source>
</evidence>
<accession>A0A315ZCN3</accession>
<evidence type="ECO:0000256" key="1">
    <source>
        <dbReference type="ARBA" id="ARBA00023015"/>
    </source>
</evidence>
<keyword evidence="6" id="KW-1185">Reference proteome</keyword>
<dbReference type="Proteomes" id="UP000245535">
    <property type="component" value="Unassembled WGS sequence"/>
</dbReference>
<proteinExistence type="predicted"/>
<dbReference type="InterPro" id="IPR018060">
    <property type="entry name" value="HTH_AraC"/>
</dbReference>
<dbReference type="SUPFAM" id="SSF46689">
    <property type="entry name" value="Homeodomain-like"/>
    <property type="match status" value="2"/>
</dbReference>
<feature type="domain" description="HTH araC/xylS-type" evidence="4">
    <location>
        <begin position="232"/>
        <end position="330"/>
    </location>
</feature>
<dbReference type="PANTHER" id="PTHR47893:SF1">
    <property type="entry name" value="REGULATORY PROTEIN PCHR"/>
    <property type="match status" value="1"/>
</dbReference>
<organism evidence="5 6">
    <name type="scientific">Sediminitomix flava</name>
    <dbReference type="NCBI Taxonomy" id="379075"/>
    <lineage>
        <taxon>Bacteria</taxon>
        <taxon>Pseudomonadati</taxon>
        <taxon>Bacteroidota</taxon>
        <taxon>Cytophagia</taxon>
        <taxon>Cytophagales</taxon>
        <taxon>Flammeovirgaceae</taxon>
        <taxon>Sediminitomix</taxon>
    </lineage>
</organism>
<dbReference type="InterPro" id="IPR053142">
    <property type="entry name" value="PchR_regulatory_protein"/>
</dbReference>
<dbReference type="EMBL" id="QGDO01000002">
    <property type="protein sequence ID" value="PWJ42578.1"/>
    <property type="molecule type" value="Genomic_DNA"/>
</dbReference>
<keyword evidence="3" id="KW-0804">Transcription</keyword>
<keyword evidence="2 5" id="KW-0238">DNA-binding</keyword>
<evidence type="ECO:0000313" key="6">
    <source>
        <dbReference type="Proteomes" id="UP000245535"/>
    </source>
</evidence>
<dbReference type="PANTHER" id="PTHR47893">
    <property type="entry name" value="REGULATORY PROTEIN PCHR"/>
    <property type="match status" value="1"/>
</dbReference>
<sequence length="335" mass="38969">MSEKKEVLELPIGLFSEHRDIYEKTFQTKIDKHRNFLKFEFGSGKGIIYELNLSEGIDVVIYSFNKKEELPFKLNHGSTNDKVKFNVFLPKENNEGYFHHGIEFSSGISLWIGHNDFTSGIAPKGKSSWLTFFVSNTIMESYDFPLSLKKWINHNKKEEYLMLVESLPLEIELLTKKIQAQLQEDDKWLELEMKGLALQVLSLTIKSFYARIIKNSDVKYQLINTNDYKALLKAKQLIDQSENHFPLVYNLAKAVNLSLRKLQRQFKQVFGMTVTDYIQKKRMENAIEMLSNGKSSITDIAMKLGFASVGHFSSTFKKYFQLTPRAYQQKLRLDK</sequence>
<evidence type="ECO:0000256" key="3">
    <source>
        <dbReference type="ARBA" id="ARBA00023163"/>
    </source>
</evidence>
<dbReference type="Gene3D" id="1.10.10.60">
    <property type="entry name" value="Homeodomain-like"/>
    <property type="match status" value="2"/>
</dbReference>
<protein>
    <submittedName>
        <fullName evidence="5">AraC-like DNA-binding protein</fullName>
    </submittedName>
</protein>
<dbReference type="GO" id="GO:0043565">
    <property type="term" value="F:sequence-specific DNA binding"/>
    <property type="evidence" value="ECO:0007669"/>
    <property type="project" value="InterPro"/>
</dbReference>
<dbReference type="AlphaFoldDB" id="A0A315ZCN3"/>
<dbReference type="InterPro" id="IPR009057">
    <property type="entry name" value="Homeodomain-like_sf"/>
</dbReference>
<dbReference type="SMART" id="SM00342">
    <property type="entry name" value="HTH_ARAC"/>
    <property type="match status" value="1"/>
</dbReference>
<dbReference type="OrthoDB" id="799767at2"/>
<dbReference type="InterPro" id="IPR018062">
    <property type="entry name" value="HTH_AraC-typ_CS"/>
</dbReference>
<dbReference type="PROSITE" id="PS00041">
    <property type="entry name" value="HTH_ARAC_FAMILY_1"/>
    <property type="match status" value="1"/>
</dbReference>
<gene>
    <name evidence="5" type="ORF">BC781_102121</name>
</gene>
<dbReference type="RefSeq" id="WP_109616717.1">
    <property type="nucleotide sequence ID" value="NZ_QGDO01000002.1"/>
</dbReference>
<comment type="caution">
    <text evidence="5">The sequence shown here is derived from an EMBL/GenBank/DDBJ whole genome shotgun (WGS) entry which is preliminary data.</text>
</comment>
<dbReference type="Pfam" id="PF12833">
    <property type="entry name" value="HTH_18"/>
    <property type="match status" value="1"/>
</dbReference>
<dbReference type="PRINTS" id="PR00032">
    <property type="entry name" value="HTHARAC"/>
</dbReference>
<evidence type="ECO:0000313" key="5">
    <source>
        <dbReference type="EMBL" id="PWJ42578.1"/>
    </source>
</evidence>
<dbReference type="GO" id="GO:0003700">
    <property type="term" value="F:DNA-binding transcription factor activity"/>
    <property type="evidence" value="ECO:0007669"/>
    <property type="project" value="InterPro"/>
</dbReference>
<dbReference type="InterPro" id="IPR020449">
    <property type="entry name" value="Tscrpt_reg_AraC-type_HTH"/>
</dbReference>
<evidence type="ECO:0000256" key="2">
    <source>
        <dbReference type="ARBA" id="ARBA00023125"/>
    </source>
</evidence>
<dbReference type="PROSITE" id="PS01124">
    <property type="entry name" value="HTH_ARAC_FAMILY_2"/>
    <property type="match status" value="1"/>
</dbReference>
<reference evidence="5 6" key="1">
    <citation type="submission" date="2018-03" db="EMBL/GenBank/DDBJ databases">
        <title>Genomic Encyclopedia of Archaeal and Bacterial Type Strains, Phase II (KMG-II): from individual species to whole genera.</title>
        <authorList>
            <person name="Goeker M."/>
        </authorList>
    </citation>
    <scope>NUCLEOTIDE SEQUENCE [LARGE SCALE GENOMIC DNA]</scope>
    <source>
        <strain evidence="5 6">DSM 28229</strain>
    </source>
</reference>